<dbReference type="AlphaFoldDB" id="A0A9W9ZSU6"/>
<evidence type="ECO:0000313" key="21">
    <source>
        <dbReference type="Proteomes" id="UP001163046"/>
    </source>
</evidence>
<dbReference type="GO" id="GO:0008721">
    <property type="term" value="F:D-serine ammonia-lyase activity"/>
    <property type="evidence" value="ECO:0007669"/>
    <property type="project" value="UniProtKB-EC"/>
</dbReference>
<dbReference type="GO" id="GO:0006565">
    <property type="term" value="P:L-serine catabolic process"/>
    <property type="evidence" value="ECO:0007669"/>
    <property type="project" value="TreeGrafter"/>
</dbReference>
<comment type="catalytic activity">
    <reaction evidence="11">
        <text>L-serine = D-serine</text>
        <dbReference type="Rhea" id="RHEA:10980"/>
        <dbReference type="ChEBI" id="CHEBI:33384"/>
        <dbReference type="ChEBI" id="CHEBI:35247"/>
        <dbReference type="EC" id="5.1.1.18"/>
    </reaction>
</comment>
<dbReference type="GO" id="GO:0030170">
    <property type="term" value="F:pyridoxal phosphate binding"/>
    <property type="evidence" value="ECO:0007669"/>
    <property type="project" value="UniProtKB-ARBA"/>
</dbReference>
<evidence type="ECO:0000256" key="11">
    <source>
        <dbReference type="ARBA" id="ARBA00051769"/>
    </source>
</evidence>
<comment type="similarity">
    <text evidence="2">Belongs to the serine/threonine dehydratase family.</text>
</comment>
<dbReference type="EC" id="5.1.1.18" evidence="14"/>
<evidence type="ECO:0000256" key="17">
    <source>
        <dbReference type="ARBA" id="ARBA00081060"/>
    </source>
</evidence>
<dbReference type="InterPro" id="IPR036052">
    <property type="entry name" value="TrpB-like_PALP_sf"/>
</dbReference>
<evidence type="ECO:0000256" key="7">
    <source>
        <dbReference type="ARBA" id="ARBA00041766"/>
    </source>
</evidence>
<evidence type="ECO:0000256" key="2">
    <source>
        <dbReference type="ARBA" id="ARBA00010869"/>
    </source>
</evidence>
<proteinExistence type="inferred from homology"/>
<dbReference type="EC" id="4.3.1.18" evidence="13"/>
<dbReference type="Proteomes" id="UP001163046">
    <property type="component" value="Unassembled WGS sequence"/>
</dbReference>
<dbReference type="FunFam" id="3.40.50.1100:FF:000041">
    <property type="entry name" value="Threonine ammonia-lyase, variant"/>
    <property type="match status" value="1"/>
</dbReference>
<dbReference type="OrthoDB" id="4418812at2759"/>
<dbReference type="GO" id="GO:0070178">
    <property type="term" value="P:D-serine metabolic process"/>
    <property type="evidence" value="ECO:0007669"/>
    <property type="project" value="UniProtKB-ARBA"/>
</dbReference>
<dbReference type="SUPFAM" id="SSF53686">
    <property type="entry name" value="Tryptophan synthase beta subunit-like PLP-dependent enzymes"/>
    <property type="match status" value="1"/>
</dbReference>
<evidence type="ECO:0000256" key="5">
    <source>
        <dbReference type="ARBA" id="ARBA00023239"/>
    </source>
</evidence>
<evidence type="ECO:0000256" key="8">
    <source>
        <dbReference type="ARBA" id="ARBA00042605"/>
    </source>
</evidence>
<comment type="catalytic activity">
    <reaction evidence="9">
        <text>L-serine = pyruvate + NH4(+)</text>
        <dbReference type="Rhea" id="RHEA:19169"/>
        <dbReference type="ChEBI" id="CHEBI:15361"/>
        <dbReference type="ChEBI" id="CHEBI:28938"/>
        <dbReference type="ChEBI" id="CHEBI:33384"/>
        <dbReference type="EC" id="4.3.1.17"/>
    </reaction>
</comment>
<evidence type="ECO:0000256" key="14">
    <source>
        <dbReference type="ARBA" id="ARBA00066592"/>
    </source>
</evidence>
<name>A0A9W9ZSU6_9CNID</name>
<dbReference type="InterPro" id="IPR001926">
    <property type="entry name" value="TrpB-like_PALP"/>
</dbReference>
<dbReference type="PANTHER" id="PTHR48078:SF19">
    <property type="entry name" value="ACT DOMAIN-CONTAINING PROTEIN"/>
    <property type="match status" value="1"/>
</dbReference>
<evidence type="ECO:0000256" key="15">
    <source>
        <dbReference type="ARBA" id="ARBA00070760"/>
    </source>
</evidence>
<comment type="cofactor">
    <cofactor evidence="1">
        <name>pyridoxal 5'-phosphate</name>
        <dbReference type="ChEBI" id="CHEBI:597326"/>
    </cofactor>
</comment>
<feature type="domain" description="Tryptophan synthase beta chain-like PALP" evidence="19">
    <location>
        <begin position="180"/>
        <end position="451"/>
    </location>
</feature>
<dbReference type="GO" id="GO:0030378">
    <property type="term" value="F:serine racemase activity"/>
    <property type="evidence" value="ECO:0007669"/>
    <property type="project" value="UniProtKB-EC"/>
</dbReference>
<evidence type="ECO:0000256" key="1">
    <source>
        <dbReference type="ARBA" id="ARBA00001933"/>
    </source>
</evidence>
<evidence type="ECO:0000256" key="13">
    <source>
        <dbReference type="ARBA" id="ARBA00066349"/>
    </source>
</evidence>
<dbReference type="InterPro" id="IPR050147">
    <property type="entry name" value="Ser/Thr_Dehydratase"/>
</dbReference>
<comment type="caution">
    <text evidence="20">The sequence shown here is derived from an EMBL/GenBank/DDBJ whole genome shotgun (WGS) entry which is preliminary data.</text>
</comment>
<dbReference type="GO" id="GO:0009097">
    <property type="term" value="P:isoleucine biosynthetic process"/>
    <property type="evidence" value="ECO:0007669"/>
    <property type="project" value="TreeGrafter"/>
</dbReference>
<evidence type="ECO:0000256" key="3">
    <source>
        <dbReference type="ARBA" id="ARBA00012093"/>
    </source>
</evidence>
<evidence type="ECO:0000256" key="12">
    <source>
        <dbReference type="ARBA" id="ARBA00056426"/>
    </source>
</evidence>
<evidence type="ECO:0000256" key="9">
    <source>
        <dbReference type="ARBA" id="ARBA00049406"/>
    </source>
</evidence>
<dbReference type="Gene3D" id="3.40.50.1100">
    <property type="match status" value="2"/>
</dbReference>
<dbReference type="GO" id="GO:0006567">
    <property type="term" value="P:L-threonine catabolic process"/>
    <property type="evidence" value="ECO:0007669"/>
    <property type="project" value="TreeGrafter"/>
</dbReference>
<dbReference type="GO" id="GO:0003941">
    <property type="term" value="F:L-serine ammonia-lyase activity"/>
    <property type="evidence" value="ECO:0007669"/>
    <property type="project" value="UniProtKB-EC"/>
</dbReference>
<evidence type="ECO:0000256" key="18">
    <source>
        <dbReference type="ARBA" id="ARBA00081761"/>
    </source>
</evidence>
<evidence type="ECO:0000256" key="10">
    <source>
        <dbReference type="ARBA" id="ARBA00050422"/>
    </source>
</evidence>
<sequence length="558" mass="61903">MESDCDRIFPGESVKIHDDESTASFSEALHFSLDPILDDSQPNSTVQSKRNSQICFKQHTSGKRHSIFASGNRSVFTKPNLSELREKYRKAKEKVKEWNIDRMWGSHVAERAKRNTLTALSEIVTAAFWISEGVSRTPCEEHDRCVVYFQENLRKIMNVAYSTIFDTNIPGRAASIPEIDDIDVYFKREYHNPSGSFHDRGARYALLRLHQSRKNLGVIATSTGNYAIALAYHGNSLGIPVIVLLPENTSPVKIRMCEKYNADVRIGGLDERELRERATEIEKEQGLTFIDENDNPDVVSGQGTMGLEIVDQLEGVDAIIVPMGGGTLLAGTCVAVKTLYPSIKIIAVKSERKLDCKVALHVGKTRASTLSKELTSDDDLYSEISDAPLKLAESLMDKCVTVKEDHIALAVLRLLEYEKVILEAHGAAGLAALIGGYLPELKGKRVVVVLSEGNMEPALLPRVIARGLTTDGRLVRFEVRIDDQLGTMATLLRLITSTGAVIKDVSQEPAWNDPSVLCLQAKVMVEVSDRDHSRQLKSLLDQNFLVTFWSSTTANSME</sequence>
<protein>
    <recommendedName>
        <fullName evidence="15">Serine racemase</fullName>
        <ecNumber evidence="3">4.3.1.17</ecNumber>
        <ecNumber evidence="13">4.3.1.18</ecNumber>
        <ecNumber evidence="14">5.1.1.18</ecNumber>
    </recommendedName>
    <alternativeName>
        <fullName evidence="16">D-serine ammonia-lyase</fullName>
    </alternativeName>
    <alternativeName>
        <fullName evidence="18">D-serine dehydratase</fullName>
    </alternativeName>
    <alternativeName>
        <fullName evidence="17">L-serine ammonia-lyase</fullName>
    </alternativeName>
    <alternativeName>
        <fullName evidence="7">L-serine deaminase</fullName>
    </alternativeName>
    <alternativeName>
        <fullName evidence="6">L-serine dehydratase</fullName>
    </alternativeName>
    <alternativeName>
        <fullName evidence="8">L-threonine dehydratase</fullName>
    </alternativeName>
</protein>
<evidence type="ECO:0000256" key="16">
    <source>
        <dbReference type="ARBA" id="ARBA00076108"/>
    </source>
</evidence>
<evidence type="ECO:0000259" key="19">
    <source>
        <dbReference type="Pfam" id="PF00291"/>
    </source>
</evidence>
<evidence type="ECO:0000256" key="4">
    <source>
        <dbReference type="ARBA" id="ARBA00022898"/>
    </source>
</evidence>
<keyword evidence="5" id="KW-0456">Lyase</keyword>
<comment type="function">
    <text evidence="12">Catalyzes the synthesis of D-serine from L-serine. D-serine is a key coagonist with glutamate at NMDA receptors. Has dehydratase activity towards both L-serine and D-serine.</text>
</comment>
<gene>
    <name evidence="20" type="ORF">OS493_008501</name>
</gene>
<organism evidence="20 21">
    <name type="scientific">Desmophyllum pertusum</name>
    <dbReference type="NCBI Taxonomy" id="174260"/>
    <lineage>
        <taxon>Eukaryota</taxon>
        <taxon>Metazoa</taxon>
        <taxon>Cnidaria</taxon>
        <taxon>Anthozoa</taxon>
        <taxon>Hexacorallia</taxon>
        <taxon>Scleractinia</taxon>
        <taxon>Caryophylliina</taxon>
        <taxon>Caryophylliidae</taxon>
        <taxon>Desmophyllum</taxon>
    </lineage>
</organism>
<dbReference type="Pfam" id="PF00291">
    <property type="entry name" value="PALP"/>
    <property type="match status" value="1"/>
</dbReference>
<keyword evidence="21" id="KW-1185">Reference proteome</keyword>
<keyword evidence="4" id="KW-0663">Pyridoxal phosphate</keyword>
<dbReference type="EMBL" id="MU825876">
    <property type="protein sequence ID" value="KAJ7386378.1"/>
    <property type="molecule type" value="Genomic_DNA"/>
</dbReference>
<dbReference type="PANTHER" id="PTHR48078">
    <property type="entry name" value="THREONINE DEHYDRATASE, MITOCHONDRIAL-RELATED"/>
    <property type="match status" value="1"/>
</dbReference>
<evidence type="ECO:0000313" key="20">
    <source>
        <dbReference type="EMBL" id="KAJ7386378.1"/>
    </source>
</evidence>
<evidence type="ECO:0000256" key="6">
    <source>
        <dbReference type="ARBA" id="ARBA00031418"/>
    </source>
</evidence>
<dbReference type="EC" id="4.3.1.17" evidence="3"/>
<dbReference type="GO" id="GO:0005524">
    <property type="term" value="F:ATP binding"/>
    <property type="evidence" value="ECO:0007669"/>
    <property type="project" value="UniProtKB-ARBA"/>
</dbReference>
<comment type="catalytic activity">
    <reaction evidence="10">
        <text>D-serine = pyruvate + NH4(+)</text>
        <dbReference type="Rhea" id="RHEA:13977"/>
        <dbReference type="ChEBI" id="CHEBI:15361"/>
        <dbReference type="ChEBI" id="CHEBI:28938"/>
        <dbReference type="ChEBI" id="CHEBI:35247"/>
        <dbReference type="EC" id="4.3.1.18"/>
    </reaction>
</comment>
<reference evidence="20" key="1">
    <citation type="submission" date="2023-01" db="EMBL/GenBank/DDBJ databases">
        <title>Genome assembly of the deep-sea coral Lophelia pertusa.</title>
        <authorList>
            <person name="Herrera S."/>
            <person name="Cordes E."/>
        </authorList>
    </citation>
    <scope>NUCLEOTIDE SEQUENCE</scope>
    <source>
        <strain evidence="20">USNM1676648</strain>
        <tissue evidence="20">Polyp</tissue>
    </source>
</reference>
<accession>A0A9W9ZSU6</accession>
<dbReference type="GO" id="GO:0004794">
    <property type="term" value="F:threonine deaminase activity"/>
    <property type="evidence" value="ECO:0007669"/>
    <property type="project" value="TreeGrafter"/>
</dbReference>